<keyword evidence="3" id="KW-0812">Transmembrane</keyword>
<evidence type="ECO:0000256" key="3">
    <source>
        <dbReference type="SAM" id="Phobius"/>
    </source>
</evidence>
<name>A0A3G9JZW7_9ACTN</name>
<evidence type="ECO:0000259" key="4">
    <source>
        <dbReference type="Pfam" id="PF03816"/>
    </source>
</evidence>
<keyword evidence="3" id="KW-1133">Transmembrane helix</keyword>
<feature type="domain" description="Cell envelope-related transcriptional attenuator" evidence="4">
    <location>
        <begin position="132"/>
        <end position="280"/>
    </location>
</feature>
<evidence type="ECO:0000256" key="1">
    <source>
        <dbReference type="ARBA" id="ARBA00006068"/>
    </source>
</evidence>
<evidence type="ECO:0000313" key="6">
    <source>
        <dbReference type="Proteomes" id="UP000273154"/>
    </source>
</evidence>
<sequence>MPQQDVYDAGRYRRMRQEREDNTPLRRARHEIEERIPARSGYGEQLNGHAHRRLDFDAHRALKYAKRTLIGVLVALLAFSVLITVRLGGGISLETRLSLTPALPGTPFYMLLVGTDKSADRVENNSTGGVYRTDSIILARVDPLAAKLTLVSIQRDTLVDLGGDYGQQKINAAYTYGGAPLLIKTVSKLANVPIAHYAEIDFDSFTSVVDDLGGIDVNVPIDIDDELAGVSLKAGPQTINGAQALGLCRARHAYDQYGAGDYYRTANQRMVLGAILKKALSGNPFMLLATLNAASASVSTDITGIELMILGARFVGFDMSKSLYSGLEPTKSEYVGGTWYEKVDESAWQTMMTRVRQGLPPYEDSSQDPTAGVAGVVGQ</sequence>
<dbReference type="PANTHER" id="PTHR33392:SF6">
    <property type="entry name" value="POLYISOPRENYL-TEICHOIC ACID--PEPTIDOGLYCAN TEICHOIC ACID TRANSFERASE TAGU"/>
    <property type="match status" value="1"/>
</dbReference>
<evidence type="ECO:0000256" key="2">
    <source>
        <dbReference type="SAM" id="MobiDB-lite"/>
    </source>
</evidence>
<feature type="compositionally biased region" description="Basic and acidic residues" evidence="2">
    <location>
        <begin position="8"/>
        <end position="24"/>
    </location>
</feature>
<evidence type="ECO:0000313" key="5">
    <source>
        <dbReference type="EMBL" id="BBH50888.1"/>
    </source>
</evidence>
<dbReference type="GeneID" id="88849613"/>
<keyword evidence="6" id="KW-1185">Reference proteome</keyword>
<dbReference type="PANTHER" id="PTHR33392">
    <property type="entry name" value="POLYISOPRENYL-TEICHOIC ACID--PEPTIDOGLYCAN TEICHOIC ACID TRANSFERASE TAGU"/>
    <property type="match status" value="1"/>
</dbReference>
<comment type="similarity">
    <text evidence="1">Belongs to the LytR/CpsA/Psr (LCP) family.</text>
</comment>
<dbReference type="AlphaFoldDB" id="A0A3G9JZW7"/>
<accession>A0A3G9JZW7</accession>
<dbReference type="EMBL" id="AP019367">
    <property type="protein sequence ID" value="BBH50888.1"/>
    <property type="molecule type" value="Genomic_DNA"/>
</dbReference>
<feature type="region of interest" description="Disordered" evidence="2">
    <location>
        <begin position="1"/>
        <end position="24"/>
    </location>
</feature>
<reference evidence="6" key="1">
    <citation type="submission" date="2018-11" db="EMBL/GenBank/DDBJ databases">
        <title>Comparative genomics of Parolsenella catena and Libanicoccus massiliensis: Reclassification of Libanicoccus massiliensis as Parolsenella massiliensis comb. nov.</title>
        <authorList>
            <person name="Sakamoto M."/>
            <person name="Ikeyama N."/>
            <person name="Murakami T."/>
            <person name="Mori H."/>
            <person name="Yuki M."/>
            <person name="Ohkuma M."/>
        </authorList>
    </citation>
    <scope>NUCLEOTIDE SEQUENCE [LARGE SCALE GENOMIC DNA]</scope>
    <source>
        <strain evidence="6">JCM 31932</strain>
    </source>
</reference>
<proteinExistence type="inferred from homology"/>
<dbReference type="Gene3D" id="3.40.630.190">
    <property type="entry name" value="LCP protein"/>
    <property type="match status" value="1"/>
</dbReference>
<gene>
    <name evidence="5" type="ORF">Pcatena_14750</name>
</gene>
<protein>
    <recommendedName>
        <fullName evidence="4">Cell envelope-related transcriptional attenuator domain-containing protein</fullName>
    </recommendedName>
</protein>
<dbReference type="Pfam" id="PF03816">
    <property type="entry name" value="LytR_cpsA_psr"/>
    <property type="match status" value="1"/>
</dbReference>
<dbReference type="RefSeq" id="WP_172596417.1">
    <property type="nucleotide sequence ID" value="NZ_AP019367.1"/>
</dbReference>
<feature type="region of interest" description="Disordered" evidence="2">
    <location>
        <begin position="359"/>
        <end position="379"/>
    </location>
</feature>
<dbReference type="Proteomes" id="UP000273154">
    <property type="component" value="Chromosome"/>
</dbReference>
<dbReference type="KEGG" id="pcat:Pcatena_14750"/>
<feature type="transmembrane region" description="Helical" evidence="3">
    <location>
        <begin position="69"/>
        <end position="89"/>
    </location>
</feature>
<organism evidence="5 6">
    <name type="scientific">Parolsenella catena</name>
    <dbReference type="NCBI Taxonomy" id="2003188"/>
    <lineage>
        <taxon>Bacteria</taxon>
        <taxon>Bacillati</taxon>
        <taxon>Actinomycetota</taxon>
        <taxon>Coriobacteriia</taxon>
        <taxon>Coriobacteriales</taxon>
        <taxon>Atopobiaceae</taxon>
        <taxon>Parolsenella</taxon>
    </lineage>
</organism>
<keyword evidence="3" id="KW-0472">Membrane</keyword>
<dbReference type="InterPro" id="IPR004474">
    <property type="entry name" value="LytR_CpsA_psr"/>
</dbReference>
<dbReference type="InterPro" id="IPR050922">
    <property type="entry name" value="LytR/CpsA/Psr_CW_biosynth"/>
</dbReference>
<dbReference type="NCBIfam" id="TIGR00350">
    <property type="entry name" value="lytR_cpsA_psr"/>
    <property type="match status" value="1"/>
</dbReference>